<evidence type="ECO:0000256" key="2">
    <source>
        <dbReference type="SAM" id="MobiDB-lite"/>
    </source>
</evidence>
<dbReference type="Pfam" id="PF00171">
    <property type="entry name" value="Aldedh"/>
    <property type="match status" value="2"/>
</dbReference>
<dbReference type="InterPro" id="IPR016162">
    <property type="entry name" value="Ald_DH_N"/>
</dbReference>
<dbReference type="InterPro" id="IPR050740">
    <property type="entry name" value="Aldehyde_DH_Superfamily"/>
</dbReference>
<dbReference type="EMBL" id="BDHI01000002">
    <property type="protein sequence ID" value="GCB19775.1"/>
    <property type="molecule type" value="Genomic_DNA"/>
</dbReference>
<dbReference type="InterPro" id="IPR016163">
    <property type="entry name" value="Ald_DH_C"/>
</dbReference>
<accession>A0A401KKM3</accession>
<proteinExistence type="predicted"/>
<gene>
    <name evidence="4" type="ORF">AAWM_02660</name>
</gene>
<dbReference type="Gene3D" id="3.40.309.10">
    <property type="entry name" value="Aldehyde Dehydrogenase, Chain A, domain 2"/>
    <property type="match status" value="1"/>
</dbReference>
<keyword evidence="5" id="KW-1185">Reference proteome</keyword>
<keyword evidence="1" id="KW-0560">Oxidoreductase</keyword>
<feature type="compositionally biased region" description="Basic and acidic residues" evidence="2">
    <location>
        <begin position="571"/>
        <end position="583"/>
    </location>
</feature>
<dbReference type="GO" id="GO:0009450">
    <property type="term" value="P:gamma-aminobutyric acid catabolic process"/>
    <property type="evidence" value="ECO:0007669"/>
    <property type="project" value="TreeGrafter"/>
</dbReference>
<feature type="domain" description="Aldehyde dehydrogenase" evidence="3">
    <location>
        <begin position="26"/>
        <end position="107"/>
    </location>
</feature>
<comment type="caution">
    <text evidence="4">The sequence shown here is derived from an EMBL/GenBank/DDBJ whole genome shotgun (WGS) entry which is preliminary data.</text>
</comment>
<evidence type="ECO:0000259" key="3">
    <source>
        <dbReference type="Pfam" id="PF00171"/>
    </source>
</evidence>
<evidence type="ECO:0000313" key="4">
    <source>
        <dbReference type="EMBL" id="GCB19775.1"/>
    </source>
</evidence>
<name>A0A401KKM3_ASPAW</name>
<dbReference type="InterPro" id="IPR015590">
    <property type="entry name" value="Aldehyde_DH_dom"/>
</dbReference>
<dbReference type="PANTHER" id="PTHR43353">
    <property type="entry name" value="SUCCINATE-SEMIALDEHYDE DEHYDROGENASE, MITOCHONDRIAL"/>
    <property type="match status" value="1"/>
</dbReference>
<feature type="compositionally biased region" description="Polar residues" evidence="2">
    <location>
        <begin position="606"/>
        <end position="622"/>
    </location>
</feature>
<dbReference type="InterPro" id="IPR016161">
    <property type="entry name" value="Ald_DH/histidinol_DH"/>
</dbReference>
<dbReference type="Gene3D" id="3.40.605.10">
    <property type="entry name" value="Aldehyde Dehydrogenase, Chain A, domain 1"/>
    <property type="match status" value="2"/>
</dbReference>
<reference evidence="4 5" key="1">
    <citation type="submission" date="2016-09" db="EMBL/GenBank/DDBJ databases">
        <title>Aspergillus awamori IFM 58123T.</title>
        <authorList>
            <person name="Kusuya Y."/>
            <person name="Shimizu M."/>
            <person name="Takahashi H."/>
            <person name="Yaguchi T."/>
        </authorList>
    </citation>
    <scope>NUCLEOTIDE SEQUENCE [LARGE SCALE GENOMIC DNA]</scope>
    <source>
        <strain evidence="4 5">IFM 58123</strain>
    </source>
</reference>
<dbReference type="GO" id="GO:0004777">
    <property type="term" value="F:succinate-semialdehyde dehydrogenase (NAD+) activity"/>
    <property type="evidence" value="ECO:0007669"/>
    <property type="project" value="TreeGrafter"/>
</dbReference>
<dbReference type="Proteomes" id="UP000286921">
    <property type="component" value="Unassembled WGS sequence"/>
</dbReference>
<dbReference type="STRING" id="105351.A0A401KKM3"/>
<evidence type="ECO:0000313" key="5">
    <source>
        <dbReference type="Proteomes" id="UP000286921"/>
    </source>
</evidence>
<feature type="region of interest" description="Disordered" evidence="2">
    <location>
        <begin position="571"/>
        <end position="634"/>
    </location>
</feature>
<protein>
    <submittedName>
        <fullName evidence="4">Vanillin dehydrogenase</fullName>
    </submittedName>
</protein>
<dbReference type="AlphaFoldDB" id="A0A401KKM3"/>
<dbReference type="PANTHER" id="PTHR43353:SF2">
    <property type="entry name" value="ALDEHYDE DEHYDROGENASE FAMILY PROTEIN (AFU_ORTHOLOGUE AFUA_8G05520)"/>
    <property type="match status" value="1"/>
</dbReference>
<feature type="domain" description="Aldehyde dehydrogenase" evidence="3">
    <location>
        <begin position="115"/>
        <end position="441"/>
    </location>
</feature>
<sequence length="634" mass="69837">MDSSTAVAASSAMVPLIINGREESGSHMFEVKSPVTGKACWTAASATLSDATRAIETAEAAFSAWACTKPAARRDILYKTADILESRRREYANYMHTETGADAEATQHFIFALATRIVPWTAPYISGIRAVACALASGNTAVVLSSKLPPRCYWAIGRAFLDAGLPNGCLNVISTCEEDMPQIINAMIEHPAVRKVNFTGCMDKGRQIAATCGKNLKPSLIDLTGKNYAIVCADADVAVAVNGVLAGAMLNSYRVGMSTDRILVNATIVGEFMEALKCTLSMADSEVLRPIIVNAAMKTRVESMISSALKCGANLLHGKLDSESSHDGVLSLGPFVLGNARPDMDIWNEEEYTSMTACMIVKSDEEAVNIANSAGYGSSASVFTKDLRKGLAISKQLEFGAVHINGMNMHDEPVLPYGGIKNSGWGRFSAEEGLNEYLVIKLWYFRARHWGLADQLHYPYSQESLSGLNSIHTTMEEKLYREAYDEITWFLHSSPKVKSIAIDRYIDLHYLYQEQPDKHQEAAKYALIVYRLCDFSDDIRWKISFSTIEEQHVFLRLLHLDDTNEEYKRLASKKEKARNDRSLLRSGPTPLSAPAVQNKEKLTGCGESNTKPQQFKDPQQKSPDTRIKNKNPGP</sequence>
<dbReference type="SUPFAM" id="SSF53720">
    <property type="entry name" value="ALDH-like"/>
    <property type="match status" value="1"/>
</dbReference>
<evidence type="ECO:0000256" key="1">
    <source>
        <dbReference type="ARBA" id="ARBA00023002"/>
    </source>
</evidence>
<organism evidence="4 5">
    <name type="scientific">Aspergillus awamori</name>
    <name type="common">Black koji mold</name>
    <dbReference type="NCBI Taxonomy" id="105351"/>
    <lineage>
        <taxon>Eukaryota</taxon>
        <taxon>Fungi</taxon>
        <taxon>Dikarya</taxon>
        <taxon>Ascomycota</taxon>
        <taxon>Pezizomycotina</taxon>
        <taxon>Eurotiomycetes</taxon>
        <taxon>Eurotiomycetidae</taxon>
        <taxon>Eurotiales</taxon>
        <taxon>Aspergillaceae</taxon>
        <taxon>Aspergillus</taxon>
    </lineage>
</organism>